<dbReference type="Pfam" id="PF05593">
    <property type="entry name" value="RHS_repeat"/>
    <property type="match status" value="1"/>
</dbReference>
<dbReference type="RefSeq" id="WP_377545528.1">
    <property type="nucleotide sequence ID" value="NZ_JBHSBN010000008.1"/>
</dbReference>
<name>A0ABV8KLX8_9ACTN</name>
<evidence type="ECO:0000256" key="2">
    <source>
        <dbReference type="SAM" id="MobiDB-lite"/>
    </source>
</evidence>
<dbReference type="PANTHER" id="PTHR32305:SF17">
    <property type="entry name" value="TRNA NUCLEASE WAPA"/>
    <property type="match status" value="1"/>
</dbReference>
<dbReference type="InterPro" id="IPR036844">
    <property type="entry name" value="Hint_dom_sf"/>
</dbReference>
<dbReference type="InterPro" id="IPR003587">
    <property type="entry name" value="Hint_dom_N"/>
</dbReference>
<dbReference type="EMBL" id="JBHSBN010000008">
    <property type="protein sequence ID" value="MFC4107026.1"/>
    <property type="molecule type" value="Genomic_DNA"/>
</dbReference>
<dbReference type="InterPro" id="IPR006530">
    <property type="entry name" value="YD"/>
</dbReference>
<feature type="region of interest" description="Disordered" evidence="2">
    <location>
        <begin position="1074"/>
        <end position="1096"/>
    </location>
</feature>
<dbReference type="Gene3D" id="2.170.16.10">
    <property type="entry name" value="Hedgehog/Intein (Hint) domain"/>
    <property type="match status" value="1"/>
</dbReference>
<protein>
    <submittedName>
        <fullName evidence="5">Polymorphic toxin-type HINT domain-containing protein</fullName>
    </submittedName>
</protein>
<dbReference type="PANTHER" id="PTHR32305">
    <property type="match status" value="1"/>
</dbReference>
<dbReference type="Pfam" id="PF25023">
    <property type="entry name" value="TEN_YD-shell"/>
    <property type="match status" value="1"/>
</dbReference>
<dbReference type="Pfam" id="PF07591">
    <property type="entry name" value="PT-HINT"/>
    <property type="match status" value="1"/>
</dbReference>
<dbReference type="Proteomes" id="UP001595868">
    <property type="component" value="Unassembled WGS sequence"/>
</dbReference>
<keyword evidence="1" id="KW-0677">Repeat</keyword>
<feature type="transmembrane region" description="Helical" evidence="3">
    <location>
        <begin position="29"/>
        <end position="48"/>
    </location>
</feature>
<keyword evidence="6" id="KW-1185">Reference proteome</keyword>
<dbReference type="PROSITE" id="PS50818">
    <property type="entry name" value="INTEIN_C_TER"/>
    <property type="match status" value="1"/>
</dbReference>
<comment type="caution">
    <text evidence="5">The sequence shown here is derived from an EMBL/GenBank/DDBJ whole genome shotgun (WGS) entry which is preliminary data.</text>
</comment>
<dbReference type="PROSITE" id="PS50817">
    <property type="entry name" value="INTEIN_N_TER"/>
    <property type="match status" value="1"/>
</dbReference>
<dbReference type="InterPro" id="IPR022385">
    <property type="entry name" value="Rhs_assc_core"/>
</dbReference>
<feature type="domain" description="Hint" evidence="4">
    <location>
        <begin position="2074"/>
        <end position="2169"/>
    </location>
</feature>
<dbReference type="NCBIfam" id="TIGR01443">
    <property type="entry name" value="intein_Cterm"/>
    <property type="match status" value="1"/>
</dbReference>
<feature type="region of interest" description="Disordered" evidence="2">
    <location>
        <begin position="1332"/>
        <end position="1351"/>
    </location>
</feature>
<evidence type="ECO:0000256" key="3">
    <source>
        <dbReference type="SAM" id="Phobius"/>
    </source>
</evidence>
<dbReference type="InterPro" id="IPR050708">
    <property type="entry name" value="T6SS_VgrG/RHS"/>
</dbReference>
<evidence type="ECO:0000313" key="5">
    <source>
        <dbReference type="EMBL" id="MFC4107026.1"/>
    </source>
</evidence>
<dbReference type="InterPro" id="IPR031325">
    <property type="entry name" value="RHS_repeat"/>
</dbReference>
<reference evidence="6" key="1">
    <citation type="journal article" date="2019" name="Int. J. Syst. Evol. Microbiol.">
        <title>The Global Catalogue of Microorganisms (GCM) 10K type strain sequencing project: providing services to taxonomists for standard genome sequencing and annotation.</title>
        <authorList>
            <consortium name="The Broad Institute Genomics Platform"/>
            <consortium name="The Broad Institute Genome Sequencing Center for Infectious Disease"/>
            <person name="Wu L."/>
            <person name="Ma J."/>
        </authorList>
    </citation>
    <scope>NUCLEOTIDE SEQUENCE [LARGE SCALE GENOMIC DNA]</scope>
    <source>
        <strain evidence="6">2902at01</strain>
    </source>
</reference>
<dbReference type="SMART" id="SM00306">
    <property type="entry name" value="HintN"/>
    <property type="match status" value="1"/>
</dbReference>
<dbReference type="Gene3D" id="2.180.10.10">
    <property type="entry name" value="RHS repeat-associated core"/>
    <property type="match status" value="1"/>
</dbReference>
<proteinExistence type="predicted"/>
<dbReference type="InterPro" id="IPR006141">
    <property type="entry name" value="Intein_N"/>
</dbReference>
<dbReference type="SUPFAM" id="SSF51294">
    <property type="entry name" value="Hedgehog/intein (Hint) domain"/>
    <property type="match status" value="1"/>
</dbReference>
<keyword evidence="3" id="KW-0812">Transmembrane</keyword>
<keyword evidence="3" id="KW-0472">Membrane</keyword>
<gene>
    <name evidence="5" type="ORF">ACFOX0_13960</name>
</gene>
<feature type="region of interest" description="Disordered" evidence="2">
    <location>
        <begin position="67"/>
        <end position="95"/>
    </location>
</feature>
<dbReference type="NCBIfam" id="TIGR03696">
    <property type="entry name" value="Rhs_assc_core"/>
    <property type="match status" value="1"/>
</dbReference>
<evidence type="ECO:0000313" key="6">
    <source>
        <dbReference type="Proteomes" id="UP001595868"/>
    </source>
</evidence>
<dbReference type="NCBIfam" id="TIGR01643">
    <property type="entry name" value="YD_repeat_2x"/>
    <property type="match status" value="1"/>
</dbReference>
<organism evidence="5 6">
    <name type="scientific">Micromonospora zhanjiangensis</name>
    <dbReference type="NCBI Taxonomy" id="1522057"/>
    <lineage>
        <taxon>Bacteria</taxon>
        <taxon>Bacillati</taxon>
        <taxon>Actinomycetota</taxon>
        <taxon>Actinomycetes</taxon>
        <taxon>Micromonosporales</taxon>
        <taxon>Micromonosporaceae</taxon>
        <taxon>Micromonospora</taxon>
    </lineage>
</organism>
<dbReference type="CDD" id="cd00081">
    <property type="entry name" value="Hint"/>
    <property type="match status" value="1"/>
</dbReference>
<dbReference type="InterPro" id="IPR030934">
    <property type="entry name" value="Intein_C"/>
</dbReference>
<evidence type="ECO:0000259" key="4">
    <source>
        <dbReference type="SMART" id="SM00306"/>
    </source>
</evidence>
<accession>A0ABV8KLX8</accession>
<evidence type="ECO:0000256" key="1">
    <source>
        <dbReference type="ARBA" id="ARBA00022737"/>
    </source>
</evidence>
<sequence length="2315" mass="248441">MRSIFPTDFVPVGVAPVKRRALLRRRSRASLAGLVVGTVVASLLIGTASQAKPTDGGQHLAAQVERTGSGGAPAKGRAWPTKTATNADLPAPTWPKPGRATVTLAAAGQRSAGAGTPVRAGDLPVTIGRSTGGSGAGVSAVSVELLDRSQAPAAWRDGLLLRVAGAPGDPAKGTASVAVDYRKFTSAYGGSWSSRLRLWQLPECALTSPDRPGCAAVPLPSRNQGGTVTADVPVPPSGVVGTATTRAQRLGDAPLTASAGTLLALAAGPAGGEGDFKATPLSPSATWSSGGSTGNFTWSYPMRVPPTLSGPRPTLELSYSSAAVDGKSQASNNQPSWIGEGFDYWPGYIERSYVSCSDDTKNGATNSKDTGDECWRSDNATLSLNGKGSELVFQTGKGWHARSEDGSKIEKLTGESNGDNDGEYWKVTDADGTQYFFGRNNLPGQSAKTNSAWTVPVAGNHSGEPCFKSGNFGGSFCDQAWRWNLDYVVDVHGNTMSYWYDQEVNYYGRNFKPTDKAKYIRGGTLARIDYGTWDRDASDRSVTPLAQVAFDRVDRCASGCSTHDAAHWKDVPWDQECLSTAADCGNNVAPTFWSTKRLAKITTQVWDTTKSTPAWQPVDSWTFSHSYPAVGDGSDFAGLWLNSIVHTGLVGGSVAMPPVTFEPTSLPNRVLTAHNTSNNRMRIGNIVTEAGAKVQVTYNVPECANGKLPSAPETNTKLCYPVIGPDPYAPDGPDITEWWHKYVVTKVSESDLMVLVDGTDHGQPVKNTFYTYVGTPAWHYADDDGLVKPNRKTWNQFRGYATVETRVGDEPSQTLTRTTFLRGMHGDRLAPTGGIRDVTVAASVGTETVKDEDQFAGMTREQVTYNGVDTKPVSKTVNVPWMSSATASRTINGDTVTARYTNTRVTYQATALGQDGTAGWRTVRTESAFDDAYGTVNWTQDDGDLAKSDDQKCVRYSYNRNPVRNLLQKVKQVTTTALTCDKGPTGTDDVIADERTYYDGATDVDTAPTTGLATRSEKLKDWSATGGTVWQTVSTNTYDAYGRPVTSTDVRGNTVTTAYTPATGGPVTSVAVSTVDPQGGTPWTTTTVTPPYWGATTKTTDANKRVTENEYDSLGRVTKVWAVGWDRASHLTSPSAEFAYTYAPARDAYPYTTIRKLTAGGGYRTAYQITDALMRPRQTQTTGANGERVVTDTLYDPVGREATAYTVHAEPGSPSGGLWWKPEWSVPSLTKTVYDDASRPTNQILFGTDGVTNLVEKWRSVTTYRGDQTDVTPPKGGTPVTTVTDAQGRTVELRQHASPDITTRYTFDRKGQLKTVTDTQGNEWSYGYDIKGRKVSTDDPDSGHSTSGYDDYDQLTSTTDANNKKLVYEYDKIGRKIGLYDNSIAAATKRASWKYDQVYGGATVRGQLTESTRYEPAGSANAYTYRISAFNTRYQPTGAKYLIPATEATGLAGTWSYIFNYSDFDGSPTETVFPAAGGLSAELVTTKYAAASGLPTSLKTDLVGSYVSQQLYTAYGEPTLTQRKIDGGVYVEDSTSYDLVTRRVDRVQVKPETSPGTVVNRGYSYDPSGNYLGITDAPQVGATDNQCFRYDTLSRLSTAWTPATGVDCKTTDPSVAGLTGPAPYWQDWTFDSLGNRRTETNHTGDGDTTRTFAYPTAGKGVVRPHAVTSVTTASGGQPGPTLNFGYDSSGNTVCRPTGAAANTCPPGESSQTLAWDPEGHLTSVSGNSASSGSNIYDAEGARLIRRDSTGTTLYLPGQEIRSENSVVSATRYYSFAGNLVGSRTPAGLTWLFTDHQGTQDTMVDAARQTVTVRRQTPYGVPRGPKQLWGNPKGFVGGDNDPSGLTHLGAREYDPNLGQFISVDPVQDLADPQQWNGYAYSHGSPVTNSDPSGLIDADCNEFDCYGYSPTTGCPGGCGSTSNVSWGKSRGKGSTRNSHRSNNPRILGNVILVPDGVDLEKFAQMWRQQSAKQMRMAQGWGDTAPNEEMHQEFALAMDICAKVGGGACDEWIKKTLFPGYWATMMPLPDIDKMGVGPVYFGALAPGSLPRTPINSKLAGEIESKIAKRAANIAGAACSFSGDTGVLMADGSRKAIKDVKVGDQVLATDPETGRQTSQRVTHLWIHEDTLVALSAGGKRLVTTEDHPFWSKTDQRWERADALNPGDLLLASDGTGLRVDGLLPVTSHFGTAYTLTVEGIHTYHVLAGNTSVLVHNCGEGVPAGVGNLRDGAHMATSDAMETAAEFVGPGYRDMGGGRFLSKDGLRQVRLTDADLAHPRQNPHINFETYDSPIGPGIRSRGPVSNIHIYLPEEPGWHLP</sequence>
<dbReference type="InterPro" id="IPR056823">
    <property type="entry name" value="TEN-like_YD-shell"/>
</dbReference>
<feature type="compositionally biased region" description="Low complexity" evidence="2">
    <location>
        <begin position="1079"/>
        <end position="1096"/>
    </location>
</feature>
<keyword evidence="3" id="KW-1133">Transmembrane helix</keyword>